<feature type="transmembrane region" description="Helical" evidence="7">
    <location>
        <begin position="15"/>
        <end position="32"/>
    </location>
</feature>
<feature type="domain" description="EGF-like" evidence="8">
    <location>
        <begin position="117"/>
        <end position="149"/>
    </location>
</feature>
<feature type="compositionally biased region" description="Low complexity" evidence="6">
    <location>
        <begin position="500"/>
        <end position="512"/>
    </location>
</feature>
<feature type="region of interest" description="Disordered" evidence="6">
    <location>
        <begin position="553"/>
        <end position="592"/>
    </location>
</feature>
<evidence type="ECO:0000256" key="6">
    <source>
        <dbReference type="SAM" id="MobiDB-lite"/>
    </source>
</evidence>
<feature type="domain" description="EGF-like" evidence="8">
    <location>
        <begin position="300"/>
        <end position="335"/>
    </location>
</feature>
<dbReference type="Pfam" id="PF07974">
    <property type="entry name" value="EGF_2"/>
    <property type="match status" value="1"/>
</dbReference>
<dbReference type="InterPro" id="IPR042635">
    <property type="entry name" value="MEGF10/SREC1/2-like"/>
</dbReference>
<evidence type="ECO:0000313" key="12">
    <source>
        <dbReference type="RefSeq" id="XP_035670001.1"/>
    </source>
</evidence>
<dbReference type="SMART" id="SM00181">
    <property type="entry name" value="EGF"/>
    <property type="match status" value="5"/>
</dbReference>
<accession>A0A9J7KUE3</accession>
<dbReference type="PRINTS" id="PR00011">
    <property type="entry name" value="EGFLAMININ"/>
</dbReference>
<reference evidence="10" key="1">
    <citation type="journal article" date="2020" name="Nat. Ecol. Evol.">
        <title>Deeply conserved synteny resolves early events in vertebrate evolution.</title>
        <authorList>
            <person name="Simakov O."/>
            <person name="Marletaz F."/>
            <person name="Yue J.X."/>
            <person name="O'Connell B."/>
            <person name="Jenkins J."/>
            <person name="Brandt A."/>
            <person name="Calef R."/>
            <person name="Tung C.H."/>
            <person name="Huang T.K."/>
            <person name="Schmutz J."/>
            <person name="Satoh N."/>
            <person name="Yu J.K."/>
            <person name="Putnam N.H."/>
            <person name="Green R.E."/>
            <person name="Rokhsar D.S."/>
        </authorList>
    </citation>
    <scope>NUCLEOTIDE SEQUENCE [LARGE SCALE GENOMIC DNA]</scope>
    <source>
        <strain evidence="10">S238N-H82</strain>
    </source>
</reference>
<dbReference type="Gene3D" id="2.170.300.10">
    <property type="entry name" value="Tie2 ligand-binding domain superfamily"/>
    <property type="match status" value="2"/>
</dbReference>
<dbReference type="PROSITE" id="PS50026">
    <property type="entry name" value="EGF_3"/>
    <property type="match status" value="3"/>
</dbReference>
<keyword evidence="1 5" id="KW-0245">EGF-like domain</keyword>
<gene>
    <name evidence="11 12" type="primary">LOC118411631</name>
</gene>
<dbReference type="InterPro" id="IPR011489">
    <property type="entry name" value="EMI_domain"/>
</dbReference>
<comment type="caution">
    <text evidence="5">Lacks conserved residue(s) required for the propagation of feature annotation.</text>
</comment>
<reference evidence="11 12" key="2">
    <citation type="submission" date="2025-04" db="UniProtKB">
        <authorList>
            <consortium name="RefSeq"/>
        </authorList>
    </citation>
    <scope>IDENTIFICATION</scope>
    <source>
        <strain evidence="11 12">S238N-H82</strain>
        <tissue evidence="11 12">Testes</tissue>
    </source>
</reference>
<evidence type="ECO:0000259" key="8">
    <source>
        <dbReference type="PROSITE" id="PS50026"/>
    </source>
</evidence>
<organism evidence="10 11">
    <name type="scientific">Branchiostoma floridae</name>
    <name type="common">Florida lancelet</name>
    <name type="synonym">Amphioxus</name>
    <dbReference type="NCBI Taxonomy" id="7739"/>
    <lineage>
        <taxon>Eukaryota</taxon>
        <taxon>Metazoa</taxon>
        <taxon>Chordata</taxon>
        <taxon>Cephalochordata</taxon>
        <taxon>Leptocardii</taxon>
        <taxon>Amphioxiformes</taxon>
        <taxon>Branchiostomatidae</taxon>
        <taxon>Branchiostoma</taxon>
    </lineage>
</organism>
<dbReference type="InterPro" id="IPR002049">
    <property type="entry name" value="LE_dom"/>
</dbReference>
<evidence type="ECO:0000256" key="5">
    <source>
        <dbReference type="PROSITE-ProRule" id="PRU00076"/>
    </source>
</evidence>
<feature type="disulfide bond" evidence="5">
    <location>
        <begin position="325"/>
        <end position="334"/>
    </location>
</feature>
<proteinExistence type="predicted"/>
<dbReference type="OMA" id="ERCENEM"/>
<keyword evidence="2" id="KW-0732">Signal</keyword>
<dbReference type="AlphaFoldDB" id="A0A9J7KUE3"/>
<evidence type="ECO:0000256" key="4">
    <source>
        <dbReference type="ARBA" id="ARBA00023157"/>
    </source>
</evidence>
<feature type="compositionally biased region" description="Low complexity" evidence="6">
    <location>
        <begin position="580"/>
        <end position="590"/>
    </location>
</feature>
<dbReference type="InterPro" id="IPR000742">
    <property type="entry name" value="EGF"/>
</dbReference>
<evidence type="ECO:0000313" key="11">
    <source>
        <dbReference type="RefSeq" id="XP_035670000.1"/>
    </source>
</evidence>
<dbReference type="PROSITE" id="PS00022">
    <property type="entry name" value="EGF_1"/>
    <property type="match status" value="4"/>
</dbReference>
<dbReference type="PANTHER" id="PTHR24043">
    <property type="entry name" value="SCAVENGER RECEPTOR CLASS F"/>
    <property type="match status" value="1"/>
</dbReference>
<keyword evidence="10" id="KW-1185">Reference proteome</keyword>
<keyword evidence="7" id="KW-0472">Membrane</keyword>
<keyword evidence="3" id="KW-0677">Repeat</keyword>
<dbReference type="Pfam" id="PF23106">
    <property type="entry name" value="EGF_Teneurin"/>
    <property type="match status" value="1"/>
</dbReference>
<evidence type="ECO:0000256" key="7">
    <source>
        <dbReference type="SAM" id="Phobius"/>
    </source>
</evidence>
<feature type="region of interest" description="Disordered" evidence="6">
    <location>
        <begin position="500"/>
        <end position="540"/>
    </location>
</feature>
<feature type="region of interest" description="Disordered" evidence="6">
    <location>
        <begin position="717"/>
        <end position="793"/>
    </location>
</feature>
<feature type="domain" description="EMI" evidence="9">
    <location>
        <begin position="44"/>
        <end position="118"/>
    </location>
</feature>
<sequence>MVESTKGPVRFRRNFCIFWEFLAIFLWISGWSKLTTAQELHPHGINVCAYSESYIGTHITTSQMTRQTRTWDWGCLPFVRCKTKTVYFTMYRVGYLTRYRQVYRCCPGWLQDGDTCPIPTCDPDCSEHGTCTGANYCTCSNGWRGPTCADRCPPGYMGANCVATCPAGKYGQDCLEDCRCQHGATCRGTDGFCNCTAGWRGEHCDVPCPGGTAGLDCELQCNCSQHGTCNPFTGDCLCDAGYHGDLCESECSEGRYGPGCLFSCHCPGNNSVCRTRDGKCMCNPGWQGESCTIQCPLGYYGDQCSQKCGCNHGNSCDHVTGRCHCPPGYTGDSCENEIAPVLTAASTADDVSHGNILVFYIIVAVVMGVLLILLVLSLAVCRRRGKACFHKRETMRNPMELETLMVPAPAAECTAVNEENRKNSFTQRQCMVVVKSGAPRKYTKLPDQQAGVSGAPPDVAGAVGGEVTFAEVAAAAKGTTAPQQAAAPANLYEDVEVPSVPTSQTTVTVKKQPSFWQKLSRKGTRNDGRNEGIHNRGEQDDTIYEDIARVRKEAAKKNRKSEKKKKKAKSESRESSEPMLPTATPLPTTPEKNFYMPLVHQQTPLPRVTSIVSEGDRTSHIYAYVDYSKATTPASGTGDEIPVPASPGAYDYIGNVATPSRERMTGTSTDGAVSVEGVDTQPSYENVPKPADDDGVFTENEYVNDALPYEEMNSVDVGDAMTDNDDQTAYETPRPLSERSNSNKTQYEDMSGSTPILDKISKDGKEGTNENEEGGMPYEKMGGGRLSLPDILL</sequence>
<dbReference type="PROSITE" id="PS01186">
    <property type="entry name" value="EGF_2"/>
    <property type="match status" value="1"/>
</dbReference>
<keyword evidence="7" id="KW-0812">Transmembrane</keyword>
<dbReference type="OrthoDB" id="18487at2759"/>
<dbReference type="RefSeq" id="XP_035670000.1">
    <property type="nucleotide sequence ID" value="XM_035814107.1"/>
</dbReference>
<feature type="compositionally biased region" description="Basic and acidic residues" evidence="6">
    <location>
        <begin position="524"/>
        <end position="539"/>
    </location>
</feature>
<dbReference type="KEGG" id="bfo:118411631"/>
<name>A0A9J7KUE3_BRAFL</name>
<dbReference type="RefSeq" id="XP_035670001.1">
    <property type="nucleotide sequence ID" value="XM_035814108.1"/>
</dbReference>
<dbReference type="PANTHER" id="PTHR24043:SF8">
    <property type="entry name" value="EGF-LIKE DOMAIN-CONTAINING PROTEIN"/>
    <property type="match status" value="1"/>
</dbReference>
<dbReference type="GeneID" id="118411631"/>
<keyword evidence="4 5" id="KW-1015">Disulfide bond</keyword>
<feature type="disulfide bond" evidence="5">
    <location>
        <begin position="195"/>
        <end position="204"/>
    </location>
</feature>
<evidence type="ECO:0000259" key="9">
    <source>
        <dbReference type="PROSITE" id="PS51041"/>
    </source>
</evidence>
<dbReference type="Proteomes" id="UP000001554">
    <property type="component" value="Chromosome 3"/>
</dbReference>
<dbReference type="GO" id="GO:0005044">
    <property type="term" value="F:scavenger receptor activity"/>
    <property type="evidence" value="ECO:0007669"/>
    <property type="project" value="InterPro"/>
</dbReference>
<evidence type="ECO:0000313" key="10">
    <source>
        <dbReference type="Proteomes" id="UP000001554"/>
    </source>
</evidence>
<evidence type="ECO:0000256" key="2">
    <source>
        <dbReference type="ARBA" id="ARBA00022729"/>
    </source>
</evidence>
<keyword evidence="7" id="KW-1133">Transmembrane helix</keyword>
<feature type="transmembrane region" description="Helical" evidence="7">
    <location>
        <begin position="357"/>
        <end position="381"/>
    </location>
</feature>
<feature type="domain" description="EGF-like" evidence="8">
    <location>
        <begin position="175"/>
        <end position="205"/>
    </location>
</feature>
<dbReference type="Pfam" id="PF00053">
    <property type="entry name" value="EGF_laminin"/>
    <property type="match status" value="1"/>
</dbReference>
<feature type="disulfide bond" evidence="5">
    <location>
        <begin position="121"/>
        <end position="131"/>
    </location>
</feature>
<evidence type="ECO:0000256" key="1">
    <source>
        <dbReference type="ARBA" id="ARBA00022536"/>
    </source>
</evidence>
<dbReference type="InterPro" id="IPR013111">
    <property type="entry name" value="EGF_extracell"/>
</dbReference>
<feature type="compositionally biased region" description="Basic residues" evidence="6">
    <location>
        <begin position="557"/>
        <end position="568"/>
    </location>
</feature>
<dbReference type="SMART" id="SM00180">
    <property type="entry name" value="EGF_Lam"/>
    <property type="match status" value="3"/>
</dbReference>
<dbReference type="FunFam" id="2.170.300.10:FF:000002">
    <property type="entry name" value="Multiple epidermal growth factor-like domains 10"/>
    <property type="match status" value="1"/>
</dbReference>
<feature type="disulfide bond" evidence="5">
    <location>
        <begin position="139"/>
        <end position="148"/>
    </location>
</feature>
<protein>
    <submittedName>
        <fullName evidence="11">Uncharacterized protein LOC118411631 isoform X1</fullName>
    </submittedName>
    <submittedName>
        <fullName evidence="12">Uncharacterized protein LOC118411631 isoform X2</fullName>
    </submittedName>
</protein>
<dbReference type="CDD" id="cd00055">
    <property type="entry name" value="EGF_Lam"/>
    <property type="match status" value="2"/>
</dbReference>
<feature type="compositionally biased region" description="Basic and acidic residues" evidence="6">
    <location>
        <begin position="759"/>
        <end position="768"/>
    </location>
</feature>
<evidence type="ECO:0000256" key="3">
    <source>
        <dbReference type="ARBA" id="ARBA00022737"/>
    </source>
</evidence>
<dbReference type="PROSITE" id="PS51041">
    <property type="entry name" value="EMI"/>
    <property type="match status" value="1"/>
</dbReference>